<reference evidence="2 3" key="1">
    <citation type="submission" date="2019-12" db="EMBL/GenBank/DDBJ databases">
        <title>Chitinophaga sp. strain ysch24 (GDMCC 1.1355), whole genome shotgun sequence.</title>
        <authorList>
            <person name="Zhang X."/>
        </authorList>
    </citation>
    <scope>NUCLEOTIDE SEQUENCE [LARGE SCALE GENOMIC DNA]</scope>
    <source>
        <strain evidence="3">ysch24</strain>
    </source>
</reference>
<dbReference type="InterPro" id="IPR013325">
    <property type="entry name" value="RNA_pol_sigma_r2"/>
</dbReference>
<dbReference type="Pfam" id="PF04542">
    <property type="entry name" value="Sigma70_r2"/>
    <property type="match status" value="1"/>
</dbReference>
<dbReference type="GO" id="GO:0003700">
    <property type="term" value="F:DNA-binding transcription factor activity"/>
    <property type="evidence" value="ECO:0007669"/>
    <property type="project" value="InterPro"/>
</dbReference>
<organism evidence="2 3">
    <name type="scientific">Chitinophaga tropicalis</name>
    <dbReference type="NCBI Taxonomy" id="2683588"/>
    <lineage>
        <taxon>Bacteria</taxon>
        <taxon>Pseudomonadati</taxon>
        <taxon>Bacteroidota</taxon>
        <taxon>Chitinophagia</taxon>
        <taxon>Chitinophagales</taxon>
        <taxon>Chitinophagaceae</taxon>
        <taxon>Chitinophaga</taxon>
    </lineage>
</organism>
<keyword evidence="3" id="KW-1185">Reference proteome</keyword>
<feature type="domain" description="RNA polymerase sigma-70 region 2" evidence="1">
    <location>
        <begin position="25"/>
        <end position="89"/>
    </location>
</feature>
<dbReference type="AlphaFoldDB" id="A0A7K1U3R5"/>
<dbReference type="EMBL" id="WRXN01000004">
    <property type="protein sequence ID" value="MVT08991.1"/>
    <property type="molecule type" value="Genomic_DNA"/>
</dbReference>
<dbReference type="Proteomes" id="UP000461730">
    <property type="component" value="Unassembled WGS sequence"/>
</dbReference>
<comment type="caution">
    <text evidence="2">The sequence shown here is derived from an EMBL/GenBank/DDBJ whole genome shotgun (WGS) entry which is preliminary data.</text>
</comment>
<sequence>MQHTDDSVMLLALKDGEIKAYQYFFMKYYKPLCLKARMMLNSMEEAEQLVRHVFVQVWEEKLYLEIEHSVGGYFYRMVHNSCVNLIKKGQSDGRLSNDPGLLLMQEVVLPLPGYMMQYRKQVALEYQGGVSLSLLSDYKKHSWDFLAILQKSIRTLKAKCNAALKALRLQIRL</sequence>
<proteinExistence type="predicted"/>
<gene>
    <name evidence="2" type="ORF">GO493_12025</name>
</gene>
<dbReference type="InterPro" id="IPR007627">
    <property type="entry name" value="RNA_pol_sigma70_r2"/>
</dbReference>
<accession>A0A7K1U3R5</accession>
<name>A0A7K1U3R5_9BACT</name>
<protein>
    <recommendedName>
        <fullName evidence="1">RNA polymerase sigma-70 region 2 domain-containing protein</fullName>
    </recommendedName>
</protein>
<dbReference type="RefSeq" id="WP_157306407.1">
    <property type="nucleotide sequence ID" value="NZ_WRXN01000004.1"/>
</dbReference>
<dbReference type="SUPFAM" id="SSF88946">
    <property type="entry name" value="Sigma2 domain of RNA polymerase sigma factors"/>
    <property type="match status" value="1"/>
</dbReference>
<evidence type="ECO:0000313" key="3">
    <source>
        <dbReference type="Proteomes" id="UP000461730"/>
    </source>
</evidence>
<evidence type="ECO:0000313" key="2">
    <source>
        <dbReference type="EMBL" id="MVT08991.1"/>
    </source>
</evidence>
<evidence type="ECO:0000259" key="1">
    <source>
        <dbReference type="Pfam" id="PF04542"/>
    </source>
</evidence>
<dbReference type="GO" id="GO:0006352">
    <property type="term" value="P:DNA-templated transcription initiation"/>
    <property type="evidence" value="ECO:0007669"/>
    <property type="project" value="InterPro"/>
</dbReference>
<dbReference type="Gene3D" id="1.10.1740.10">
    <property type="match status" value="1"/>
</dbReference>